<evidence type="ECO:0000256" key="5">
    <source>
        <dbReference type="SAM" id="Phobius"/>
    </source>
</evidence>
<evidence type="ECO:0000256" key="3">
    <source>
        <dbReference type="ARBA" id="ARBA00022989"/>
    </source>
</evidence>
<dbReference type="InterPro" id="IPR025689">
    <property type="entry name" value="Spore_YtrH"/>
</dbReference>
<dbReference type="GO" id="GO:0016020">
    <property type="term" value="C:membrane"/>
    <property type="evidence" value="ECO:0007669"/>
    <property type="project" value="UniProtKB-SubCell"/>
</dbReference>
<keyword evidence="4 5" id="KW-0472">Membrane</keyword>
<evidence type="ECO:0000256" key="2">
    <source>
        <dbReference type="ARBA" id="ARBA00022692"/>
    </source>
</evidence>
<name>A0A4V2WNF7_9BACL</name>
<keyword evidence="3 5" id="KW-1133">Transmembrane helix</keyword>
<protein>
    <submittedName>
        <fullName evidence="6">Sporulation protein</fullName>
    </submittedName>
</protein>
<comment type="subcellular location">
    <subcellularLocation>
        <location evidence="1">Membrane</location>
        <topology evidence="1">Multi-pass membrane protein</topology>
    </subcellularLocation>
</comment>
<evidence type="ECO:0000256" key="1">
    <source>
        <dbReference type="ARBA" id="ARBA00004141"/>
    </source>
</evidence>
<dbReference type="Pfam" id="PF14034">
    <property type="entry name" value="Spore_YtrH"/>
    <property type="match status" value="1"/>
</dbReference>
<proteinExistence type="predicted"/>
<dbReference type="AlphaFoldDB" id="A0A4V2WNF7"/>
<dbReference type="InterPro" id="IPR023271">
    <property type="entry name" value="Aquaporin-like"/>
</dbReference>
<dbReference type="EMBL" id="SKFG01000021">
    <property type="protein sequence ID" value="TCZ75312.1"/>
    <property type="molecule type" value="Genomic_DNA"/>
</dbReference>
<keyword evidence="2 5" id="KW-0812">Transmembrane</keyword>
<gene>
    <name evidence="6" type="ORF">E0485_18155</name>
</gene>
<reference evidence="6 7" key="1">
    <citation type="submission" date="2019-03" db="EMBL/GenBank/DDBJ databases">
        <authorList>
            <person name="Kim M.K.M."/>
        </authorList>
    </citation>
    <scope>NUCLEOTIDE SEQUENCE [LARGE SCALE GENOMIC DNA]</scope>
    <source>
        <strain evidence="6 7">18JY21-1</strain>
    </source>
</reference>
<organism evidence="6 7">
    <name type="scientific">Paenibacillus albiflavus</name>
    <dbReference type="NCBI Taxonomy" id="2545760"/>
    <lineage>
        <taxon>Bacteria</taxon>
        <taxon>Bacillati</taxon>
        <taxon>Bacillota</taxon>
        <taxon>Bacilli</taxon>
        <taxon>Bacillales</taxon>
        <taxon>Paenibacillaceae</taxon>
        <taxon>Paenibacillus</taxon>
    </lineage>
</organism>
<evidence type="ECO:0000313" key="6">
    <source>
        <dbReference type="EMBL" id="TCZ75312.1"/>
    </source>
</evidence>
<feature type="transmembrane region" description="Helical" evidence="5">
    <location>
        <begin position="12"/>
        <end position="34"/>
    </location>
</feature>
<dbReference type="RefSeq" id="WP_132419480.1">
    <property type="nucleotide sequence ID" value="NZ_SKFG01000021.1"/>
</dbReference>
<dbReference type="Proteomes" id="UP000295418">
    <property type="component" value="Unassembled WGS sequence"/>
</dbReference>
<comment type="caution">
    <text evidence="6">The sequence shown here is derived from an EMBL/GenBank/DDBJ whole genome shotgun (WGS) entry which is preliminary data.</text>
</comment>
<keyword evidence="7" id="KW-1185">Reference proteome</keyword>
<feature type="transmembrane region" description="Helical" evidence="5">
    <location>
        <begin position="83"/>
        <end position="104"/>
    </location>
</feature>
<evidence type="ECO:0000313" key="7">
    <source>
        <dbReference type="Proteomes" id="UP000295418"/>
    </source>
</evidence>
<evidence type="ECO:0000256" key="4">
    <source>
        <dbReference type="ARBA" id="ARBA00023136"/>
    </source>
</evidence>
<sequence length="110" mass="11736">MTSFVSKMIDEFFIAFGVVIGGCILAGIAAVITLKNPTEQMELISENIKIWAVVVAVGGTIDPIRSIQSNFLDGQISPAIKQILYILAAYLGAHLATTLIQWIAKGGVES</sequence>
<accession>A0A4V2WNF7</accession>
<dbReference type="PROSITE" id="PS51257">
    <property type="entry name" value="PROKAR_LIPOPROTEIN"/>
    <property type="match status" value="1"/>
</dbReference>
<dbReference type="SUPFAM" id="SSF81338">
    <property type="entry name" value="Aquaporin-like"/>
    <property type="match status" value="1"/>
</dbReference>
<dbReference type="OrthoDB" id="2381692at2"/>